<dbReference type="KEGG" id="hro:HELRODRAFT_182497"/>
<reference evidence="4" key="3">
    <citation type="submission" date="2015-06" db="UniProtKB">
        <authorList>
            <consortium name="EnsemblMetazoa"/>
        </authorList>
    </citation>
    <scope>IDENTIFICATION</scope>
</reference>
<dbReference type="OrthoDB" id="6116165at2759"/>
<dbReference type="RefSeq" id="XP_009030997.1">
    <property type="nucleotide sequence ID" value="XM_009032749.1"/>
</dbReference>
<accession>T1FI99</accession>
<proteinExistence type="predicted"/>
<dbReference type="GeneID" id="20208548"/>
<gene>
    <name evidence="4" type="primary">20208548</name>
    <name evidence="3" type="ORF">HELRODRAFT_182497</name>
</gene>
<reference evidence="5" key="1">
    <citation type="submission" date="2012-12" db="EMBL/GenBank/DDBJ databases">
        <authorList>
            <person name="Hellsten U."/>
            <person name="Grimwood J."/>
            <person name="Chapman J.A."/>
            <person name="Shapiro H."/>
            <person name="Aerts A."/>
            <person name="Otillar R.P."/>
            <person name="Terry A.Y."/>
            <person name="Boore J.L."/>
            <person name="Simakov O."/>
            <person name="Marletaz F."/>
            <person name="Cho S.-J."/>
            <person name="Edsinger-Gonzales E."/>
            <person name="Havlak P."/>
            <person name="Kuo D.-H."/>
            <person name="Larsson T."/>
            <person name="Lv J."/>
            <person name="Arendt D."/>
            <person name="Savage R."/>
            <person name="Osoegawa K."/>
            <person name="de Jong P."/>
            <person name="Lindberg D.R."/>
            <person name="Seaver E.C."/>
            <person name="Weisblat D.A."/>
            <person name="Putnam N.H."/>
            <person name="Grigoriev I.V."/>
            <person name="Rokhsar D.S."/>
        </authorList>
    </citation>
    <scope>NUCLEOTIDE SEQUENCE</scope>
</reference>
<sequence length="117" mass="13443">MAVKHISELRDICLDEPTEPFHYPSIVYPSFLRATLLASPNYPRKYPSNVTCSVQVVVPQHHLLDVTLLDFELDIKRDGVCKANICDPKQICLFQKQLINVKLIINSIYKNEKKGFN</sequence>
<protein>
    <recommendedName>
        <fullName evidence="2">CUB domain-containing protein</fullName>
    </recommendedName>
</protein>
<dbReference type="SUPFAM" id="SSF49854">
    <property type="entry name" value="Spermadhesin, CUB domain"/>
    <property type="match status" value="1"/>
</dbReference>
<dbReference type="InParanoid" id="T1FI99"/>
<dbReference type="InterPro" id="IPR000859">
    <property type="entry name" value="CUB_dom"/>
</dbReference>
<evidence type="ECO:0000313" key="4">
    <source>
        <dbReference type="EnsemblMetazoa" id="HelroP182497"/>
    </source>
</evidence>
<dbReference type="Gene3D" id="2.60.120.290">
    <property type="entry name" value="Spermadhesin, CUB domain"/>
    <property type="match status" value="1"/>
</dbReference>
<evidence type="ECO:0000313" key="3">
    <source>
        <dbReference type="EMBL" id="ESN90908.1"/>
    </source>
</evidence>
<keyword evidence="5" id="KW-1185">Reference proteome</keyword>
<dbReference type="HOGENOM" id="CLU_2087433_0_0_1"/>
<dbReference type="AlphaFoldDB" id="T1FI99"/>
<dbReference type="EMBL" id="AMQM01008220">
    <property type="status" value="NOT_ANNOTATED_CDS"/>
    <property type="molecule type" value="Genomic_DNA"/>
</dbReference>
<dbReference type="Pfam" id="PF00431">
    <property type="entry name" value="CUB"/>
    <property type="match status" value="1"/>
</dbReference>
<dbReference type="Proteomes" id="UP000015101">
    <property type="component" value="Unassembled WGS sequence"/>
</dbReference>
<dbReference type="EMBL" id="KB097739">
    <property type="protein sequence ID" value="ESN90908.1"/>
    <property type="molecule type" value="Genomic_DNA"/>
</dbReference>
<dbReference type="EnsemblMetazoa" id="HelroT182497">
    <property type="protein sequence ID" value="HelroP182497"/>
    <property type="gene ID" value="HelroG182497"/>
</dbReference>
<organism evidence="4 5">
    <name type="scientific">Helobdella robusta</name>
    <name type="common">Californian leech</name>
    <dbReference type="NCBI Taxonomy" id="6412"/>
    <lineage>
        <taxon>Eukaryota</taxon>
        <taxon>Metazoa</taxon>
        <taxon>Spiralia</taxon>
        <taxon>Lophotrochozoa</taxon>
        <taxon>Annelida</taxon>
        <taxon>Clitellata</taxon>
        <taxon>Hirudinea</taxon>
        <taxon>Rhynchobdellida</taxon>
        <taxon>Glossiphoniidae</taxon>
        <taxon>Helobdella</taxon>
    </lineage>
</organism>
<reference evidence="3 5" key="2">
    <citation type="journal article" date="2013" name="Nature">
        <title>Insights into bilaterian evolution from three spiralian genomes.</title>
        <authorList>
            <person name="Simakov O."/>
            <person name="Marletaz F."/>
            <person name="Cho S.J."/>
            <person name="Edsinger-Gonzales E."/>
            <person name="Havlak P."/>
            <person name="Hellsten U."/>
            <person name="Kuo D.H."/>
            <person name="Larsson T."/>
            <person name="Lv J."/>
            <person name="Arendt D."/>
            <person name="Savage R."/>
            <person name="Osoegawa K."/>
            <person name="de Jong P."/>
            <person name="Grimwood J."/>
            <person name="Chapman J.A."/>
            <person name="Shapiro H."/>
            <person name="Aerts A."/>
            <person name="Otillar R.P."/>
            <person name="Terry A.Y."/>
            <person name="Boore J.L."/>
            <person name="Grigoriev I.V."/>
            <person name="Lindberg D.R."/>
            <person name="Seaver E.C."/>
            <person name="Weisblat D.A."/>
            <person name="Putnam N.H."/>
            <person name="Rokhsar D.S."/>
        </authorList>
    </citation>
    <scope>NUCLEOTIDE SEQUENCE</scope>
</reference>
<keyword evidence="1" id="KW-1015">Disulfide bond</keyword>
<evidence type="ECO:0000256" key="1">
    <source>
        <dbReference type="ARBA" id="ARBA00023157"/>
    </source>
</evidence>
<name>T1FI99_HELRO</name>
<dbReference type="CTD" id="20208548"/>
<evidence type="ECO:0000313" key="5">
    <source>
        <dbReference type="Proteomes" id="UP000015101"/>
    </source>
</evidence>
<evidence type="ECO:0000259" key="2">
    <source>
        <dbReference type="Pfam" id="PF00431"/>
    </source>
</evidence>
<dbReference type="InterPro" id="IPR035914">
    <property type="entry name" value="Sperma_CUB_dom_sf"/>
</dbReference>
<feature type="domain" description="CUB" evidence="2">
    <location>
        <begin position="36"/>
        <end position="84"/>
    </location>
</feature>